<dbReference type="RefSeq" id="WP_138307519.1">
    <property type="nucleotide sequence ID" value="NZ_CP084007.1"/>
</dbReference>
<evidence type="ECO:0000256" key="2">
    <source>
        <dbReference type="ARBA" id="ARBA00022723"/>
    </source>
</evidence>
<proteinExistence type="predicted"/>
<keyword evidence="4" id="KW-0408">Iron</keyword>
<evidence type="ECO:0000313" key="6">
    <source>
        <dbReference type="EMBL" id="MSB49169.1"/>
    </source>
</evidence>
<evidence type="ECO:0000256" key="4">
    <source>
        <dbReference type="ARBA" id="ARBA00023004"/>
    </source>
</evidence>
<dbReference type="InterPro" id="IPR036188">
    <property type="entry name" value="FAD/NAD-bd_sf"/>
</dbReference>
<dbReference type="GO" id="GO:0051539">
    <property type="term" value="F:4 iron, 4 sulfur cluster binding"/>
    <property type="evidence" value="ECO:0007669"/>
    <property type="project" value="UniProtKB-KW"/>
</dbReference>
<dbReference type="GO" id="GO:0016491">
    <property type="term" value="F:oxidoreductase activity"/>
    <property type="evidence" value="ECO:0007669"/>
    <property type="project" value="UniProtKB-KW"/>
</dbReference>
<reference evidence="6 7" key="1">
    <citation type="journal article" date="2019" name="Nat. Med.">
        <title>A library of human gut bacterial isolates paired with longitudinal multiomics data enables mechanistic microbiome research.</title>
        <authorList>
            <person name="Poyet M."/>
            <person name="Groussin M."/>
            <person name="Gibbons S.M."/>
            <person name="Avila-Pacheco J."/>
            <person name="Jiang X."/>
            <person name="Kearney S.M."/>
            <person name="Perrotta A.R."/>
            <person name="Berdy B."/>
            <person name="Zhao S."/>
            <person name="Lieberman T.D."/>
            <person name="Swanson P.K."/>
            <person name="Smith M."/>
            <person name="Roesemann S."/>
            <person name="Alexander J.E."/>
            <person name="Rich S.A."/>
            <person name="Livny J."/>
            <person name="Vlamakis H."/>
            <person name="Clish C."/>
            <person name="Bullock K."/>
            <person name="Deik A."/>
            <person name="Scott J."/>
            <person name="Pierce K.A."/>
            <person name="Xavier R.J."/>
            <person name="Alm E.J."/>
        </authorList>
    </citation>
    <scope>NUCLEOTIDE SEQUENCE [LARGE SCALE GENOMIC DNA]</scope>
    <source>
        <strain evidence="6 7">BIOML-A5</strain>
    </source>
</reference>
<sequence>MEKVQSYDVVVVGGGAAGIAAAVGAAQAGAACLLVERNGSLGGQATNANVASYCGFFTHSNPPQQIVRGVGQQVLELLHELGAYDGYRLSSVQNAIVTLDEEALKYALDLLVQRYSGLKVLLHCRMISAQTSPDGSIQSIHCVDDEGTYEFRAKAFVDASGDGNLAHLAGAELRFGDGAGGGYLSTKMMRLDHVGLEAKFAPAVLEEAIQRAKAEGFHRLTKESGIVFRTAPDTAYAILPSVAVPALDAETLTACEMNTRAQCQEYVAAFRKYLPGMEHCRLVSSGYKLGIRDTRHLVGEHILTAEEVLGAVKQPDTIARGAWPCEMHTDINRMADYLWVKDDGYYDIPLRCLKSRSTANLWGAGRLVSADAVAFASVRVMGIGFATGQAAGVAAAFLAAGRGTPVSEIQAELRRQGACI</sequence>
<dbReference type="Proteomes" id="UP000429811">
    <property type="component" value="Unassembled WGS sequence"/>
</dbReference>
<dbReference type="PROSITE" id="PS51257">
    <property type="entry name" value="PROKAR_LIPOPROTEIN"/>
    <property type="match status" value="1"/>
</dbReference>
<evidence type="ECO:0000256" key="5">
    <source>
        <dbReference type="ARBA" id="ARBA00023014"/>
    </source>
</evidence>
<accession>A0A6I2RPV5</accession>
<gene>
    <name evidence="6" type="ORF">GKE90_10750</name>
</gene>
<dbReference type="PANTHER" id="PTHR43498">
    <property type="entry name" value="FERREDOXIN:COB-COM HETERODISULFIDE REDUCTASE SUBUNIT A"/>
    <property type="match status" value="1"/>
</dbReference>
<keyword evidence="5" id="KW-0411">Iron-sulfur</keyword>
<evidence type="ECO:0000256" key="3">
    <source>
        <dbReference type="ARBA" id="ARBA00023002"/>
    </source>
</evidence>
<keyword evidence="1" id="KW-0004">4Fe-4S</keyword>
<dbReference type="AlphaFoldDB" id="A0A6I2RPV5"/>
<keyword evidence="2" id="KW-0479">Metal-binding</keyword>
<protein>
    <submittedName>
        <fullName evidence="6">FAD-dependent oxidoreductase</fullName>
    </submittedName>
</protein>
<dbReference type="PANTHER" id="PTHR43498:SF1">
    <property type="entry name" value="COB--COM HETERODISULFIDE REDUCTASE IRON-SULFUR SUBUNIT A"/>
    <property type="match status" value="1"/>
</dbReference>
<dbReference type="InterPro" id="IPR039650">
    <property type="entry name" value="HdrA-like"/>
</dbReference>
<dbReference type="Pfam" id="PF12831">
    <property type="entry name" value="FAD_oxidored"/>
    <property type="match status" value="1"/>
</dbReference>
<organism evidence="6 7">
    <name type="scientific">Flavonifractor plautii</name>
    <name type="common">Fusobacterium plautii</name>
    <dbReference type="NCBI Taxonomy" id="292800"/>
    <lineage>
        <taxon>Bacteria</taxon>
        <taxon>Bacillati</taxon>
        <taxon>Bacillota</taxon>
        <taxon>Clostridia</taxon>
        <taxon>Eubacteriales</taxon>
        <taxon>Oscillospiraceae</taxon>
        <taxon>Flavonifractor</taxon>
    </lineage>
</organism>
<evidence type="ECO:0000313" key="7">
    <source>
        <dbReference type="Proteomes" id="UP000429811"/>
    </source>
</evidence>
<evidence type="ECO:0000256" key="1">
    <source>
        <dbReference type="ARBA" id="ARBA00022485"/>
    </source>
</evidence>
<name>A0A6I2RPV5_FLAPL</name>
<dbReference type="GO" id="GO:0046872">
    <property type="term" value="F:metal ion binding"/>
    <property type="evidence" value="ECO:0007669"/>
    <property type="project" value="UniProtKB-KW"/>
</dbReference>
<dbReference type="SUPFAM" id="SSF51905">
    <property type="entry name" value="FAD/NAD(P)-binding domain"/>
    <property type="match status" value="1"/>
</dbReference>
<dbReference type="Gene3D" id="3.50.50.60">
    <property type="entry name" value="FAD/NAD(P)-binding domain"/>
    <property type="match status" value="1"/>
</dbReference>
<dbReference type="EMBL" id="WKPO01000013">
    <property type="protein sequence ID" value="MSB49169.1"/>
    <property type="molecule type" value="Genomic_DNA"/>
</dbReference>
<comment type="caution">
    <text evidence="6">The sequence shown here is derived from an EMBL/GenBank/DDBJ whole genome shotgun (WGS) entry which is preliminary data.</text>
</comment>
<keyword evidence="3" id="KW-0560">Oxidoreductase</keyword>